<sequence>MVKKRAVAAMTTTTTTTPVFPFPAAAAETWPPHHFSDYGFDPQLLCFSRLPDTKRAASRRHQHQQPPPPPPLEPSRFNLQKPISKKHRHTQQHSEKQRRRWWSTAASKALLFFRRPSSKSSPAARTAGTTSSSSSCRTARTAFAPSGPLYFADDGGDDSTPGCACWSPAVRPGHLTAAELGVASFAVPYVSLRDVDLGGAGGVAPSMPIYLVT</sequence>
<name>A0ACD5TGQ4_AVESA</name>
<proteinExistence type="predicted"/>
<keyword evidence="2" id="KW-1185">Reference proteome</keyword>
<organism evidence="1 2">
    <name type="scientific">Avena sativa</name>
    <name type="common">Oat</name>
    <dbReference type="NCBI Taxonomy" id="4498"/>
    <lineage>
        <taxon>Eukaryota</taxon>
        <taxon>Viridiplantae</taxon>
        <taxon>Streptophyta</taxon>
        <taxon>Embryophyta</taxon>
        <taxon>Tracheophyta</taxon>
        <taxon>Spermatophyta</taxon>
        <taxon>Magnoliopsida</taxon>
        <taxon>Liliopsida</taxon>
        <taxon>Poales</taxon>
        <taxon>Poaceae</taxon>
        <taxon>BOP clade</taxon>
        <taxon>Pooideae</taxon>
        <taxon>Poodae</taxon>
        <taxon>Poeae</taxon>
        <taxon>Poeae Chloroplast Group 1 (Aveneae type)</taxon>
        <taxon>Aveninae</taxon>
        <taxon>Avena</taxon>
    </lineage>
</organism>
<evidence type="ECO:0000313" key="1">
    <source>
        <dbReference type="EnsemblPlants" id="AVESA.00010b.r2.1AG0050100.1.CDS"/>
    </source>
</evidence>
<accession>A0ACD5TGQ4</accession>
<evidence type="ECO:0000313" key="2">
    <source>
        <dbReference type="Proteomes" id="UP001732700"/>
    </source>
</evidence>
<protein>
    <submittedName>
        <fullName evidence="1">Uncharacterized protein</fullName>
    </submittedName>
</protein>
<reference evidence="1" key="2">
    <citation type="submission" date="2025-09" db="UniProtKB">
        <authorList>
            <consortium name="EnsemblPlants"/>
        </authorList>
    </citation>
    <scope>IDENTIFICATION</scope>
</reference>
<reference evidence="1" key="1">
    <citation type="submission" date="2021-05" db="EMBL/GenBank/DDBJ databases">
        <authorList>
            <person name="Scholz U."/>
            <person name="Mascher M."/>
            <person name="Fiebig A."/>
        </authorList>
    </citation>
    <scope>NUCLEOTIDE SEQUENCE [LARGE SCALE GENOMIC DNA]</scope>
</reference>
<dbReference type="EnsemblPlants" id="AVESA.00010b.r2.1AG0050100.1">
    <property type="protein sequence ID" value="AVESA.00010b.r2.1AG0050100.1.CDS"/>
    <property type="gene ID" value="AVESA.00010b.r2.1AG0050100"/>
</dbReference>
<dbReference type="Proteomes" id="UP001732700">
    <property type="component" value="Chromosome 1A"/>
</dbReference>